<evidence type="ECO:0000256" key="14">
    <source>
        <dbReference type="ARBA" id="ARBA00022994"/>
    </source>
</evidence>
<dbReference type="GO" id="GO:0030269">
    <property type="term" value="F:tetrahydromethanopterin S-methyltransferase activity"/>
    <property type="evidence" value="ECO:0007669"/>
    <property type="project" value="UniProtKB-UniRule"/>
</dbReference>
<comment type="caution">
    <text evidence="19">Lacks conserved residue(s) required for the propagation of feature annotation.</text>
</comment>
<evidence type="ECO:0000256" key="3">
    <source>
        <dbReference type="ARBA" id="ARBA00004839"/>
    </source>
</evidence>
<evidence type="ECO:0000256" key="10">
    <source>
        <dbReference type="ARBA" id="ARBA00022679"/>
    </source>
</evidence>
<dbReference type="EC" id="7.2.1.4" evidence="18 19"/>
<keyword evidence="21" id="KW-1185">Reference proteome</keyword>
<evidence type="ECO:0000256" key="5">
    <source>
        <dbReference type="ARBA" id="ARBA00011616"/>
    </source>
</evidence>
<gene>
    <name evidence="19" type="primary">mtrD</name>
    <name evidence="20" type="ORF">ASJ83_03255</name>
</gene>
<evidence type="ECO:0000256" key="17">
    <source>
        <dbReference type="ARBA" id="ARBA00044880"/>
    </source>
</evidence>
<feature type="transmembrane region" description="Helical" evidence="19">
    <location>
        <begin position="49"/>
        <end position="71"/>
    </location>
</feature>
<dbReference type="RefSeq" id="WP_042697845.1">
    <property type="nucleotide sequence ID" value="NZ_LMVO01000045.1"/>
</dbReference>
<organism evidence="20 21">
    <name type="scientific">Methanocorpusculum parvum</name>
    <dbReference type="NCBI Taxonomy" id="2193"/>
    <lineage>
        <taxon>Archaea</taxon>
        <taxon>Methanobacteriati</taxon>
        <taxon>Methanobacteriota</taxon>
        <taxon>Stenosarchaea group</taxon>
        <taxon>Methanomicrobia</taxon>
        <taxon>Methanomicrobiales</taxon>
        <taxon>Methanocorpusculaceae</taxon>
        <taxon>Methanocorpusculum</taxon>
    </lineage>
</organism>
<comment type="pathway">
    <text evidence="3 19">One-carbon metabolism; methanogenesis from CO(2); methyl-coenzyme M from 5,10-methylene-5,6,7,8-tetrahydromethanopterin: step 2/2.</text>
</comment>
<dbReference type="EMBL" id="LMVO01000045">
    <property type="protein sequence ID" value="PAV08596.1"/>
    <property type="molecule type" value="Genomic_DNA"/>
</dbReference>
<comment type="subunit">
    <text evidence="5 19">The complex is composed of 8 subunits; MtrA, MtrB, MtrC, MtrD, MtrE, MtrF, MtrG and MtrH.</text>
</comment>
<protein>
    <recommendedName>
        <fullName evidence="6 19">Tetrahydromethanopterin S-methyltransferase subunit D</fullName>
        <ecNumber evidence="18 19">7.2.1.4</ecNumber>
    </recommendedName>
    <alternativeName>
        <fullName evidence="16 19">N5-methyltetrahydromethanopterin--coenzyme M methyltransferase subunit D</fullName>
    </alternativeName>
</protein>
<comment type="caution">
    <text evidence="20">The sequence shown here is derived from an EMBL/GenBank/DDBJ whole genome shotgun (WGS) entry which is preliminary data.</text>
</comment>
<feature type="transmembrane region" description="Helical" evidence="19">
    <location>
        <begin position="265"/>
        <end position="286"/>
    </location>
</feature>
<evidence type="ECO:0000256" key="4">
    <source>
        <dbReference type="ARBA" id="ARBA00008822"/>
    </source>
</evidence>
<reference evidence="20 21" key="1">
    <citation type="journal article" date="2017" name="BMC Genomics">
        <title>Genomic analysis of methanogenic archaea reveals a shift towards energy conservation.</title>
        <authorList>
            <person name="Gilmore S.P."/>
            <person name="Henske J.K."/>
            <person name="Sexton J.A."/>
            <person name="Solomon K.V."/>
            <person name="Seppala S."/>
            <person name="Yoo J.I."/>
            <person name="Huyett L.M."/>
            <person name="Pressman A."/>
            <person name="Cogan J.Z."/>
            <person name="Kivenson V."/>
            <person name="Peng X."/>
            <person name="Tan Y."/>
            <person name="Valentine D.L."/>
            <person name="O'Malley M.A."/>
        </authorList>
    </citation>
    <scope>NUCLEOTIDE SEQUENCE [LARGE SCALE GENOMIC DNA]</scope>
    <source>
        <strain evidence="20 21">XII</strain>
    </source>
</reference>
<comment type="subcellular location">
    <subcellularLocation>
        <location evidence="2 19">Cell membrane</location>
        <topology evidence="2 19">Multi-pass membrane protein</topology>
    </subcellularLocation>
</comment>
<keyword evidence="10 19" id="KW-0808">Transferase</keyword>
<dbReference type="InterPro" id="IPR005779">
    <property type="entry name" value="MeTrfase_D"/>
</dbReference>
<evidence type="ECO:0000256" key="12">
    <source>
        <dbReference type="ARBA" id="ARBA00022967"/>
    </source>
</evidence>
<keyword evidence="7 19" id="KW-1003">Cell membrane</keyword>
<evidence type="ECO:0000256" key="9">
    <source>
        <dbReference type="ARBA" id="ARBA00022603"/>
    </source>
</evidence>
<dbReference type="NCBIfam" id="TIGR01112">
    <property type="entry name" value="mtrD"/>
    <property type="match status" value="1"/>
</dbReference>
<dbReference type="GO" id="GO:0005737">
    <property type="term" value="C:cytoplasm"/>
    <property type="evidence" value="ECO:0007669"/>
    <property type="project" value="InterPro"/>
</dbReference>
<evidence type="ECO:0000256" key="18">
    <source>
        <dbReference type="ARBA" id="ARBA00044970"/>
    </source>
</evidence>
<dbReference type="AlphaFoldDB" id="A0AAX0Q5Y8"/>
<comment type="catalytic activity">
    <reaction evidence="17 19">
        <text>5-methyl-5,6,7,8-tetrahydromethanopterin + coenzyme M + 2 Na(+)(in) = 5,6,7,8-tetrahydromethanopterin + methyl-coenzyme M + 2 Na(+)(out)</text>
        <dbReference type="Rhea" id="RHEA:53492"/>
        <dbReference type="ChEBI" id="CHEBI:29101"/>
        <dbReference type="ChEBI" id="CHEBI:58103"/>
        <dbReference type="ChEBI" id="CHEBI:58116"/>
        <dbReference type="ChEBI" id="CHEBI:58286"/>
        <dbReference type="ChEBI" id="CHEBI:58319"/>
        <dbReference type="EC" id="7.2.1.4"/>
    </reaction>
</comment>
<evidence type="ECO:0000256" key="13">
    <source>
        <dbReference type="ARBA" id="ARBA00022989"/>
    </source>
</evidence>
<dbReference type="Proteomes" id="UP000243820">
    <property type="component" value="Unassembled WGS sequence"/>
</dbReference>
<keyword evidence="11 19" id="KW-0812">Transmembrane</keyword>
<evidence type="ECO:0000256" key="7">
    <source>
        <dbReference type="ARBA" id="ARBA00022475"/>
    </source>
</evidence>
<evidence type="ECO:0000256" key="6">
    <source>
        <dbReference type="ARBA" id="ARBA00015129"/>
    </source>
</evidence>
<evidence type="ECO:0000256" key="16">
    <source>
        <dbReference type="ARBA" id="ARBA00029820"/>
    </source>
</evidence>
<dbReference type="Pfam" id="PF04207">
    <property type="entry name" value="MtrD"/>
    <property type="match status" value="1"/>
</dbReference>
<dbReference type="GO" id="GO:0032259">
    <property type="term" value="P:methylation"/>
    <property type="evidence" value="ECO:0007669"/>
    <property type="project" value="UniProtKB-KW"/>
</dbReference>
<evidence type="ECO:0000256" key="1">
    <source>
        <dbReference type="ARBA" id="ARBA00002533"/>
    </source>
</evidence>
<keyword evidence="14 19" id="KW-0484">Methanogenesis</keyword>
<keyword evidence="9 19" id="KW-0489">Methyltransferase</keyword>
<keyword evidence="12 19" id="KW-1278">Translocase</keyword>
<proteinExistence type="inferred from homology"/>
<evidence type="ECO:0000256" key="19">
    <source>
        <dbReference type="HAMAP-Rule" id="MF_01097"/>
    </source>
</evidence>
<name>A0AAX0Q5Y8_9EURY</name>
<evidence type="ECO:0000256" key="2">
    <source>
        <dbReference type="ARBA" id="ARBA00004651"/>
    </source>
</evidence>
<feature type="transmembrane region" description="Helical" evidence="19">
    <location>
        <begin position="220"/>
        <end position="245"/>
    </location>
</feature>
<keyword evidence="15 19" id="KW-0472">Membrane</keyword>
<feature type="transmembrane region" description="Helical" evidence="19">
    <location>
        <begin position="115"/>
        <end position="141"/>
    </location>
</feature>
<comment type="similarity">
    <text evidence="4 19">Belongs to the MtrD family.</text>
</comment>
<feature type="transmembrane region" description="Helical" evidence="19">
    <location>
        <begin position="20"/>
        <end position="37"/>
    </location>
</feature>
<dbReference type="GO" id="GO:0005886">
    <property type="term" value="C:plasma membrane"/>
    <property type="evidence" value="ECO:0007669"/>
    <property type="project" value="UniProtKB-SubCell"/>
</dbReference>
<dbReference type="GO" id="GO:0006730">
    <property type="term" value="P:one-carbon metabolic process"/>
    <property type="evidence" value="ECO:0007669"/>
    <property type="project" value="UniProtKB-UniRule"/>
</dbReference>
<feature type="transmembrane region" description="Helical" evidence="19">
    <location>
        <begin position="83"/>
        <end position="103"/>
    </location>
</feature>
<accession>A0AAX0Q5Y8</accession>
<comment type="function">
    <text evidence="1 19">Part of a complex that catalyzes the formation of methyl-coenzyme M and tetrahydromethanopterin from coenzyme M and methyl-tetrahydromethanopterin. This is an energy-conserving, sodium-ion translocating step.</text>
</comment>
<dbReference type="GO" id="GO:0012506">
    <property type="term" value="C:vesicle membrane"/>
    <property type="evidence" value="ECO:0007669"/>
    <property type="project" value="InterPro"/>
</dbReference>
<dbReference type="HAMAP" id="MF_01097">
    <property type="entry name" value="MtrD"/>
    <property type="match status" value="1"/>
</dbReference>
<keyword evidence="13 19" id="KW-1133">Transmembrane helix</keyword>
<dbReference type="PIRSF" id="PIRSF016552">
    <property type="entry name" value="MtrD"/>
    <property type="match status" value="1"/>
</dbReference>
<dbReference type="GO" id="GO:0019386">
    <property type="term" value="P:methanogenesis, from carbon dioxide"/>
    <property type="evidence" value="ECO:0007669"/>
    <property type="project" value="UniProtKB-UniRule"/>
</dbReference>
<evidence type="ECO:0000256" key="15">
    <source>
        <dbReference type="ARBA" id="ARBA00023136"/>
    </source>
</evidence>
<sequence length="287" mass="28313">MSAIAAKPGANAGSFQPVPSVIAIIIAIVLVGVAYFLGSAGILAGGAMYVLQTLSLIILGAALIAFGVHFVPVGGAPAAMGQAPGIATGVAMLATGAGLAGLFGGAWAAELGLGVALASGAIGGALMMAITCLMVNISYVFGMGIPAASGKVLKDPITGDLQAAYKSQGTEGHGLPFISYVGGVIGGLFGGLGGTLIYVELLNFYNAGLPALGFVGAEDINMLSVGLAGIFAIGMFLVIAVLSAYNITGTIEGPHDPKFKRFPRAIVAAILASSVCGLVAMLVVALF</sequence>
<evidence type="ECO:0000256" key="11">
    <source>
        <dbReference type="ARBA" id="ARBA00022692"/>
    </source>
</evidence>
<evidence type="ECO:0000313" key="21">
    <source>
        <dbReference type="Proteomes" id="UP000243820"/>
    </source>
</evidence>
<feature type="transmembrane region" description="Helical" evidence="19">
    <location>
        <begin position="177"/>
        <end position="199"/>
    </location>
</feature>
<evidence type="ECO:0000256" key="8">
    <source>
        <dbReference type="ARBA" id="ARBA00022563"/>
    </source>
</evidence>
<evidence type="ECO:0000313" key="20">
    <source>
        <dbReference type="EMBL" id="PAV08596.1"/>
    </source>
</evidence>
<keyword evidence="8 19" id="KW-0554">One-carbon metabolism</keyword>